<dbReference type="RefSeq" id="WP_219479231.1">
    <property type="nucleotide sequence ID" value="NZ_JAHXCT010000001.1"/>
</dbReference>
<sequence>MRYRIIITFLVLLFASTIQAQNERKDIRKGNKAFRQQNYVQAEVDYRKATAKNGRNPQAIYNLGCAFMAQQKDSSAVVQFENASKIETNPKRKAMAFHNIGVICQKKQLFSEAIEAYKESLRNNPSDNETRYNLELCKRQLKNQNNNNNDKNQQNKNDKNKDNKNKEQQKKDQKDDQDKQQNNQQQPKEQMSKDNAEQLLNAAMQKEKETQDRLKKAMRQSSTRKLERNW</sequence>
<evidence type="ECO:0000313" key="5">
    <source>
        <dbReference type="Proteomes" id="UP000788426"/>
    </source>
</evidence>
<evidence type="ECO:0000256" key="2">
    <source>
        <dbReference type="SAM" id="MobiDB-lite"/>
    </source>
</evidence>
<proteinExistence type="predicted"/>
<feature type="signal peptide" evidence="3">
    <location>
        <begin position="1"/>
        <end position="20"/>
    </location>
</feature>
<feature type="region of interest" description="Disordered" evidence="2">
    <location>
        <begin position="142"/>
        <end position="230"/>
    </location>
</feature>
<reference evidence="4 5" key="1">
    <citation type="submission" date="2021-07" db="EMBL/GenBank/DDBJ databases">
        <title>Genomic diversity and antimicrobial resistance of Prevotella spp. isolated from chronic lung disease airways.</title>
        <authorList>
            <person name="Webb K.A."/>
            <person name="Olagoke O.S."/>
            <person name="Baird T."/>
            <person name="Neill J."/>
            <person name="Pham A."/>
            <person name="Wells T.J."/>
            <person name="Ramsay K.A."/>
            <person name="Bell S.C."/>
            <person name="Sarovich D.S."/>
            <person name="Price E.P."/>
        </authorList>
    </citation>
    <scope>NUCLEOTIDE SEQUENCE [LARGE SCALE GENOMIC DNA]</scope>
    <source>
        <strain evidence="4 5">SCHI0011.S.12</strain>
    </source>
</reference>
<evidence type="ECO:0000256" key="1">
    <source>
        <dbReference type="PROSITE-ProRule" id="PRU00339"/>
    </source>
</evidence>
<feature type="compositionally biased region" description="Basic and acidic residues" evidence="2">
    <location>
        <begin position="156"/>
        <end position="179"/>
    </location>
</feature>
<dbReference type="Pfam" id="PF13181">
    <property type="entry name" value="TPR_8"/>
    <property type="match status" value="1"/>
</dbReference>
<evidence type="ECO:0000313" key="4">
    <source>
        <dbReference type="EMBL" id="MBW4768444.1"/>
    </source>
</evidence>
<protein>
    <submittedName>
        <fullName evidence="4">Tetratricopeptide repeat protein</fullName>
    </submittedName>
</protein>
<dbReference type="PROSITE" id="PS50005">
    <property type="entry name" value="TPR"/>
    <property type="match status" value="1"/>
</dbReference>
<keyword evidence="1" id="KW-0802">TPR repeat</keyword>
<keyword evidence="3" id="KW-0732">Signal</keyword>
<organism evidence="4 5">
    <name type="scientific">Hoylesella nanceiensis</name>
    <dbReference type="NCBI Taxonomy" id="425941"/>
    <lineage>
        <taxon>Bacteria</taxon>
        <taxon>Pseudomonadati</taxon>
        <taxon>Bacteroidota</taxon>
        <taxon>Bacteroidia</taxon>
        <taxon>Bacteroidales</taxon>
        <taxon>Prevotellaceae</taxon>
        <taxon>Hoylesella</taxon>
    </lineage>
</organism>
<feature type="repeat" description="TPR" evidence="1">
    <location>
        <begin position="94"/>
        <end position="127"/>
    </location>
</feature>
<feature type="compositionally biased region" description="Low complexity" evidence="2">
    <location>
        <begin position="142"/>
        <end position="155"/>
    </location>
</feature>
<feature type="chain" id="PRO_5045639738" evidence="3">
    <location>
        <begin position="21"/>
        <end position="230"/>
    </location>
</feature>
<dbReference type="Proteomes" id="UP000788426">
    <property type="component" value="Unassembled WGS sequence"/>
</dbReference>
<dbReference type="SMART" id="SM00028">
    <property type="entry name" value="TPR"/>
    <property type="match status" value="3"/>
</dbReference>
<accession>A0ABS6YA59</accession>
<gene>
    <name evidence="4" type="ORF">KZO38_01485</name>
</gene>
<dbReference type="EMBL" id="JAHXCT010000001">
    <property type="protein sequence ID" value="MBW4768444.1"/>
    <property type="molecule type" value="Genomic_DNA"/>
</dbReference>
<evidence type="ECO:0000256" key="3">
    <source>
        <dbReference type="SAM" id="SignalP"/>
    </source>
</evidence>
<name>A0ABS6YA59_9BACT</name>
<comment type="caution">
    <text evidence="4">The sequence shown here is derived from an EMBL/GenBank/DDBJ whole genome shotgun (WGS) entry which is preliminary data.</text>
</comment>
<feature type="compositionally biased region" description="Basic and acidic residues" evidence="2">
    <location>
        <begin position="205"/>
        <end position="215"/>
    </location>
</feature>
<keyword evidence="5" id="KW-1185">Reference proteome</keyword>
<dbReference type="InterPro" id="IPR019734">
    <property type="entry name" value="TPR_rpt"/>
</dbReference>